<dbReference type="EMBL" id="JACIGI010000003">
    <property type="protein sequence ID" value="MBB4284851.1"/>
    <property type="molecule type" value="Genomic_DNA"/>
</dbReference>
<dbReference type="RefSeq" id="WP_184431472.1">
    <property type="nucleotide sequence ID" value="NZ_JACIGI010000003.1"/>
</dbReference>
<comment type="caution">
    <text evidence="2">The sequence shown here is derived from an EMBL/GenBank/DDBJ whole genome shotgun (WGS) entry which is preliminary data.</text>
</comment>
<dbReference type="Gene3D" id="1.20.1330.10">
    <property type="entry name" value="f41 fragment of flagellin, N-terminal domain"/>
    <property type="match status" value="1"/>
</dbReference>
<protein>
    <recommendedName>
        <fullName evidence="4">Flagellin</fullName>
    </recommendedName>
</protein>
<sequence length="359" mass="38466">MVTALAGGSLLGGGSLLPTSTSSLSTTRIAERMYTDMRKKTDAVQLAYQSDLDPLNARLGSVAGRLSDAEDIQVAVENGETQVKEIRQLLLDLRVILSSAERNPDHKDFYAAQFNGTLTEINKVADRYADAYNLLGRPDPETLAPAVKTLQVEDFGVDLEFQGLYAGSSFNLVGTGDSDGTTYQNEPTVNLMQAVTDPGGEELEGTIGHDSDRISAVAVNGESISFTLDGTDSFTGTLEQGGIGLMPAWFYDGFTDLDAASAAVAEAESALEEVSLNLANIGSRITPIVDRLTREKEQVTGEIATLRGTEEQEIAAIENETRRQFTAVENSLKQSSGDIARYKSILAPLNRGPFADLNV</sequence>
<keyword evidence="1" id="KW-0175">Coiled coil</keyword>
<accession>A0A7W6WJ54</accession>
<reference evidence="2 3" key="1">
    <citation type="submission" date="2020-08" db="EMBL/GenBank/DDBJ databases">
        <title>Genome sequencing of Purple Non-Sulfur Bacteria from various extreme environments.</title>
        <authorList>
            <person name="Mayer M."/>
        </authorList>
    </citation>
    <scope>NUCLEOTIDE SEQUENCE [LARGE SCALE GENOMIC DNA]</scope>
    <source>
        <strain evidence="2 3">JA135</strain>
    </source>
</reference>
<keyword evidence="3" id="KW-1185">Reference proteome</keyword>
<gene>
    <name evidence="2" type="ORF">GGD88_000562</name>
</gene>
<proteinExistence type="predicted"/>
<dbReference type="Proteomes" id="UP000555728">
    <property type="component" value="Unassembled WGS sequence"/>
</dbReference>
<dbReference type="SUPFAM" id="SSF64518">
    <property type="entry name" value="Phase 1 flagellin"/>
    <property type="match status" value="1"/>
</dbReference>
<evidence type="ECO:0000313" key="3">
    <source>
        <dbReference type="Proteomes" id="UP000555728"/>
    </source>
</evidence>
<dbReference type="AlphaFoldDB" id="A0A7W6WJ54"/>
<evidence type="ECO:0000313" key="2">
    <source>
        <dbReference type="EMBL" id="MBB4284851.1"/>
    </source>
</evidence>
<evidence type="ECO:0008006" key="4">
    <source>
        <dbReference type="Google" id="ProtNLM"/>
    </source>
</evidence>
<feature type="coiled-coil region" evidence="1">
    <location>
        <begin position="257"/>
        <end position="309"/>
    </location>
</feature>
<organism evidence="2 3">
    <name type="scientific">Roseospira goensis</name>
    <dbReference type="NCBI Taxonomy" id="391922"/>
    <lineage>
        <taxon>Bacteria</taxon>
        <taxon>Pseudomonadati</taxon>
        <taxon>Pseudomonadota</taxon>
        <taxon>Alphaproteobacteria</taxon>
        <taxon>Rhodospirillales</taxon>
        <taxon>Rhodospirillaceae</taxon>
        <taxon>Roseospira</taxon>
    </lineage>
</organism>
<evidence type="ECO:0000256" key="1">
    <source>
        <dbReference type="SAM" id="Coils"/>
    </source>
</evidence>
<name>A0A7W6WJ54_9PROT</name>